<dbReference type="EMBL" id="CZQE01000038">
    <property type="protein sequence ID" value="CUS43346.1"/>
    <property type="molecule type" value="Genomic_DNA"/>
</dbReference>
<dbReference type="AlphaFoldDB" id="A0A161K513"/>
<proteinExistence type="predicted"/>
<protein>
    <submittedName>
        <fullName evidence="1">Uncharacterized protein</fullName>
    </submittedName>
</protein>
<organism evidence="1">
    <name type="scientific">hydrothermal vent metagenome</name>
    <dbReference type="NCBI Taxonomy" id="652676"/>
    <lineage>
        <taxon>unclassified sequences</taxon>
        <taxon>metagenomes</taxon>
        <taxon>ecological metagenomes</taxon>
    </lineage>
</organism>
<name>A0A161K513_9ZZZZ</name>
<reference evidence="1" key="1">
    <citation type="submission" date="2015-10" db="EMBL/GenBank/DDBJ databases">
        <authorList>
            <person name="Gilbert D.G."/>
        </authorList>
    </citation>
    <scope>NUCLEOTIDE SEQUENCE</scope>
</reference>
<accession>A0A161K513</accession>
<evidence type="ECO:0000313" key="1">
    <source>
        <dbReference type="EMBL" id="CUS43346.1"/>
    </source>
</evidence>
<gene>
    <name evidence="1" type="ORF">MGWOODY_Smn574</name>
</gene>
<sequence>MGHLSSEELDRLEARTVEGLFDEVCDLLDYASDDTLEDFLCEMDGARAKARAAVSFEHGSIDDRGTLELDTPIHTDVAARVVLSQRWQSRRLMAD</sequence>